<gene>
    <name evidence="1" type="ORF">TVAG_470500</name>
</gene>
<dbReference type="InterPro" id="IPR012337">
    <property type="entry name" value="RNaseH-like_sf"/>
</dbReference>
<dbReference type="RefSeq" id="XP_001318430.1">
    <property type="nucleotide sequence ID" value="XM_001318395.1"/>
</dbReference>
<name>A2EM95_TRIV3</name>
<keyword evidence="2" id="KW-1185">Reference proteome</keyword>
<reference evidence="1" key="2">
    <citation type="journal article" date="2007" name="Science">
        <title>Draft genome sequence of the sexually transmitted pathogen Trichomonas vaginalis.</title>
        <authorList>
            <person name="Carlton J.M."/>
            <person name="Hirt R.P."/>
            <person name="Silva J.C."/>
            <person name="Delcher A.L."/>
            <person name="Schatz M."/>
            <person name="Zhao Q."/>
            <person name="Wortman J.R."/>
            <person name="Bidwell S.L."/>
            <person name="Alsmark U.C.M."/>
            <person name="Besteiro S."/>
            <person name="Sicheritz-Ponten T."/>
            <person name="Noel C.J."/>
            <person name="Dacks J.B."/>
            <person name="Foster P.G."/>
            <person name="Simillion C."/>
            <person name="Van de Peer Y."/>
            <person name="Miranda-Saavedra D."/>
            <person name="Barton G.J."/>
            <person name="Westrop G.D."/>
            <person name="Mueller S."/>
            <person name="Dessi D."/>
            <person name="Fiori P.L."/>
            <person name="Ren Q."/>
            <person name="Paulsen I."/>
            <person name="Zhang H."/>
            <person name="Bastida-Corcuera F.D."/>
            <person name="Simoes-Barbosa A."/>
            <person name="Brown M.T."/>
            <person name="Hayes R.D."/>
            <person name="Mukherjee M."/>
            <person name="Okumura C.Y."/>
            <person name="Schneider R."/>
            <person name="Smith A.J."/>
            <person name="Vanacova S."/>
            <person name="Villalvazo M."/>
            <person name="Haas B.J."/>
            <person name="Pertea M."/>
            <person name="Feldblyum T.V."/>
            <person name="Utterback T.R."/>
            <person name="Shu C.L."/>
            <person name="Osoegawa K."/>
            <person name="de Jong P.J."/>
            <person name="Hrdy I."/>
            <person name="Horvathova L."/>
            <person name="Zubacova Z."/>
            <person name="Dolezal P."/>
            <person name="Malik S.B."/>
            <person name="Logsdon J.M. Jr."/>
            <person name="Henze K."/>
            <person name="Gupta A."/>
            <person name="Wang C.C."/>
            <person name="Dunne R.L."/>
            <person name="Upcroft J.A."/>
            <person name="Upcroft P."/>
            <person name="White O."/>
            <person name="Salzberg S.L."/>
            <person name="Tang P."/>
            <person name="Chiu C.-H."/>
            <person name="Lee Y.-S."/>
            <person name="Embley T.M."/>
            <person name="Coombs G.H."/>
            <person name="Mottram J.C."/>
            <person name="Tachezy J."/>
            <person name="Fraser-Liggett C.M."/>
            <person name="Johnson P.J."/>
        </authorList>
    </citation>
    <scope>NUCLEOTIDE SEQUENCE [LARGE SCALE GENOMIC DNA]</scope>
    <source>
        <strain evidence="1">G3</strain>
    </source>
</reference>
<organism evidence="1 2">
    <name type="scientific">Trichomonas vaginalis (strain ATCC PRA-98 / G3)</name>
    <dbReference type="NCBI Taxonomy" id="412133"/>
    <lineage>
        <taxon>Eukaryota</taxon>
        <taxon>Metamonada</taxon>
        <taxon>Parabasalia</taxon>
        <taxon>Trichomonadida</taxon>
        <taxon>Trichomonadidae</taxon>
        <taxon>Trichomonas</taxon>
    </lineage>
</organism>
<protein>
    <submittedName>
        <fullName evidence="1">Uncharacterized protein</fullName>
    </submittedName>
</protein>
<evidence type="ECO:0000313" key="2">
    <source>
        <dbReference type="Proteomes" id="UP000001542"/>
    </source>
</evidence>
<evidence type="ECO:0000313" key="1">
    <source>
        <dbReference type="EMBL" id="EAY06207.1"/>
    </source>
</evidence>
<dbReference type="KEGG" id="tva:4764081"/>
<dbReference type="SUPFAM" id="SSF53098">
    <property type="entry name" value="Ribonuclease H-like"/>
    <property type="match status" value="1"/>
</dbReference>
<dbReference type="Proteomes" id="UP000001542">
    <property type="component" value="Unassembled WGS sequence"/>
</dbReference>
<dbReference type="AlphaFoldDB" id="A2EM95"/>
<dbReference type="VEuPathDB" id="TrichDB:TVAGG3_0719790"/>
<dbReference type="InParanoid" id="A2EM95"/>
<accession>A2EM95</accession>
<reference evidence="1" key="1">
    <citation type="submission" date="2006-10" db="EMBL/GenBank/DDBJ databases">
        <authorList>
            <person name="Amadeo P."/>
            <person name="Zhao Q."/>
            <person name="Wortman J."/>
            <person name="Fraser-Liggett C."/>
            <person name="Carlton J."/>
        </authorList>
    </citation>
    <scope>NUCLEOTIDE SEQUENCE</scope>
    <source>
        <strain evidence="1">G3</strain>
    </source>
</reference>
<sequence>MQINYCKAISKELSKPDTRRALNMRVIHVPDHRWMFFWDLLKWIKEKHPKIYELFNMDDPPESVQILRDMGIDFKDGLPQ</sequence>
<proteinExistence type="predicted"/>
<dbReference type="EMBL" id="DS113429">
    <property type="protein sequence ID" value="EAY06207.1"/>
    <property type="molecule type" value="Genomic_DNA"/>
</dbReference>